<protein>
    <submittedName>
        <fullName evidence="2">Uncharacterized protein</fullName>
    </submittedName>
</protein>
<accession>A0ABQ4D4K7</accession>
<dbReference type="EMBL" id="BONE01000148">
    <property type="protein sequence ID" value="GIF78477.1"/>
    <property type="molecule type" value="Genomic_DNA"/>
</dbReference>
<gene>
    <name evidence="2" type="ORF">Asi02nite_79950</name>
</gene>
<evidence type="ECO:0000313" key="3">
    <source>
        <dbReference type="Proteomes" id="UP000604117"/>
    </source>
</evidence>
<evidence type="ECO:0000256" key="1">
    <source>
        <dbReference type="SAM" id="Phobius"/>
    </source>
</evidence>
<proteinExistence type="predicted"/>
<comment type="caution">
    <text evidence="2">The sequence shown here is derived from an EMBL/GenBank/DDBJ whole genome shotgun (WGS) entry which is preliminary data.</text>
</comment>
<evidence type="ECO:0000313" key="2">
    <source>
        <dbReference type="EMBL" id="GIF78477.1"/>
    </source>
</evidence>
<keyword evidence="1" id="KW-0472">Membrane</keyword>
<reference evidence="2 3" key="1">
    <citation type="submission" date="2021-01" db="EMBL/GenBank/DDBJ databases">
        <title>Whole genome shotgun sequence of Asanoa siamensis NBRC 107932.</title>
        <authorList>
            <person name="Komaki H."/>
            <person name="Tamura T."/>
        </authorList>
    </citation>
    <scope>NUCLEOTIDE SEQUENCE [LARGE SCALE GENOMIC DNA]</scope>
    <source>
        <strain evidence="2 3">NBRC 107932</strain>
    </source>
</reference>
<keyword evidence="1" id="KW-0812">Transmembrane</keyword>
<dbReference type="Proteomes" id="UP000604117">
    <property type="component" value="Unassembled WGS sequence"/>
</dbReference>
<feature type="transmembrane region" description="Helical" evidence="1">
    <location>
        <begin position="38"/>
        <end position="59"/>
    </location>
</feature>
<dbReference type="RefSeq" id="WP_203719305.1">
    <property type="nucleotide sequence ID" value="NZ_BONE01000148.1"/>
</dbReference>
<keyword evidence="3" id="KW-1185">Reference proteome</keyword>
<keyword evidence="1" id="KW-1133">Transmembrane helix</keyword>
<sequence>MSRIRAVAWLGLVTLAWLASVAFTVSGFRHGLSAPGRWSGLVVMLVVTLLATGLVALSIRAHRVRVGGERPATDRPST</sequence>
<organism evidence="2 3">
    <name type="scientific">Asanoa siamensis</name>
    <dbReference type="NCBI Taxonomy" id="926357"/>
    <lineage>
        <taxon>Bacteria</taxon>
        <taxon>Bacillati</taxon>
        <taxon>Actinomycetota</taxon>
        <taxon>Actinomycetes</taxon>
        <taxon>Micromonosporales</taxon>
        <taxon>Micromonosporaceae</taxon>
        <taxon>Asanoa</taxon>
    </lineage>
</organism>
<name>A0ABQ4D4K7_9ACTN</name>